<feature type="region of interest" description="Disordered" evidence="1">
    <location>
        <begin position="804"/>
        <end position="854"/>
    </location>
</feature>
<feature type="compositionally biased region" description="Polar residues" evidence="1">
    <location>
        <begin position="22"/>
        <end position="51"/>
    </location>
</feature>
<keyword evidence="4" id="KW-1185">Reference proteome</keyword>
<protein>
    <submittedName>
        <fullName evidence="3">Uncharacterized protein</fullName>
    </submittedName>
</protein>
<dbReference type="HOGENOM" id="CLU_334359_0_0_1"/>
<proteinExistence type="predicted"/>
<evidence type="ECO:0000313" key="4">
    <source>
        <dbReference type="Proteomes" id="UP000054321"/>
    </source>
</evidence>
<accession>A0A0C3HYB5</accession>
<keyword evidence="2" id="KW-0472">Membrane</keyword>
<evidence type="ECO:0000256" key="1">
    <source>
        <dbReference type="SAM" id="MobiDB-lite"/>
    </source>
</evidence>
<reference evidence="3 4" key="1">
    <citation type="submission" date="2014-04" db="EMBL/GenBank/DDBJ databases">
        <authorList>
            <consortium name="DOE Joint Genome Institute"/>
            <person name="Kuo A."/>
            <person name="Martino E."/>
            <person name="Perotto S."/>
            <person name="Kohler A."/>
            <person name="Nagy L.G."/>
            <person name="Floudas D."/>
            <person name="Copeland A."/>
            <person name="Barry K.W."/>
            <person name="Cichocki N."/>
            <person name="Veneault-Fourrey C."/>
            <person name="LaButti K."/>
            <person name="Lindquist E.A."/>
            <person name="Lipzen A."/>
            <person name="Lundell T."/>
            <person name="Morin E."/>
            <person name="Murat C."/>
            <person name="Sun H."/>
            <person name="Tunlid A."/>
            <person name="Henrissat B."/>
            <person name="Grigoriev I.V."/>
            <person name="Hibbett D.S."/>
            <person name="Martin F."/>
            <person name="Nordberg H.P."/>
            <person name="Cantor M.N."/>
            <person name="Hua S.X."/>
        </authorList>
    </citation>
    <scope>NUCLEOTIDE SEQUENCE [LARGE SCALE GENOMIC DNA]</scope>
    <source>
        <strain evidence="3 4">Zn</strain>
    </source>
</reference>
<feature type="compositionally biased region" description="Basic and acidic residues" evidence="1">
    <location>
        <begin position="808"/>
        <end position="854"/>
    </location>
</feature>
<organism evidence="3 4">
    <name type="scientific">Oidiodendron maius (strain Zn)</name>
    <dbReference type="NCBI Taxonomy" id="913774"/>
    <lineage>
        <taxon>Eukaryota</taxon>
        <taxon>Fungi</taxon>
        <taxon>Dikarya</taxon>
        <taxon>Ascomycota</taxon>
        <taxon>Pezizomycotina</taxon>
        <taxon>Leotiomycetes</taxon>
        <taxon>Leotiomycetes incertae sedis</taxon>
        <taxon>Myxotrichaceae</taxon>
        <taxon>Oidiodendron</taxon>
    </lineage>
</organism>
<feature type="transmembrane region" description="Helical" evidence="2">
    <location>
        <begin position="599"/>
        <end position="620"/>
    </location>
</feature>
<name>A0A0C3HYB5_OIDMZ</name>
<dbReference type="STRING" id="913774.A0A0C3HYB5"/>
<feature type="compositionally biased region" description="Basic and acidic residues" evidence="1">
    <location>
        <begin position="708"/>
        <end position="753"/>
    </location>
</feature>
<dbReference type="InParanoid" id="A0A0C3HYB5"/>
<dbReference type="EMBL" id="KN832870">
    <property type="protein sequence ID" value="KIN07217.1"/>
    <property type="molecule type" value="Genomic_DNA"/>
</dbReference>
<gene>
    <name evidence="3" type="ORF">OIDMADRAFT_139836</name>
</gene>
<evidence type="ECO:0000256" key="2">
    <source>
        <dbReference type="SAM" id="Phobius"/>
    </source>
</evidence>
<keyword evidence="2" id="KW-0812">Transmembrane</keyword>
<feature type="transmembrane region" description="Helical" evidence="2">
    <location>
        <begin position="626"/>
        <end position="648"/>
    </location>
</feature>
<feature type="region of interest" description="Disordered" evidence="1">
    <location>
        <begin position="22"/>
        <end position="81"/>
    </location>
</feature>
<dbReference type="OrthoDB" id="426293at2759"/>
<sequence>MANPQSPLAALADSQELLTLVINSQGDSGNQPSRPENPSGATEMSTANSISEEAGASSLPIILPEPTELGPTNRESSTSKVEDTTIKEVSYLDGNMFWVNSEILPKTWDSLNVSSFLWAPQDCRLCLAFLESWKRHDIPRSGGCESYTRNFKSLSREDAKDRLIDLRDFIEAATNIEHGGHGLFIIRDADLEGNNRNYSSNGRIVEYDDRGIGFYGRDYLEKSTIMKVQSVNWDLCYGEDNPYLRSLSPAPWRRICLLQGLNTIKPPVRDGKTVLLPFLADEDKTILWHLKGGQFFKPLLLDYKYRHEPFFGWSFSRWSTVLQFFWYRKVGPPAEQIMDAMAKINAEKIGDEVETIQWYIGSLYGQQQAQKIVYTVQAIQNDSEEKKELQYDGEHWTVLVLAPEGFYDGEPTSHEPLFYSPLYRLPTVMLQRAAEALEFMIKDWSEILTYIEELLGDQELIFSPREHDKLLEDDKSGSRSRMYFWVINSLITFRSIMDESAQVYLEFRGAVIPEFPQPEYSWEEQEIMAKADKTKENFEKLGTRADVIRGRATVLLSSLFNAISVAESHRSADITETIERLTQSTLDESRKSTRLGQNVMLLTYVSIFYLPLAFCTSLWATTSTFGFHNLIGVMVATGVATYVIAFNLKRISEFYQARRRKVVGSMLKDSNWEELGEGFKKSFSDDDSLGPSEWWIFIYFVRTFFKKSRSDGGGKKGDDGTTVKTVPDGHKTEDSTASDNIRKSGDGRTDRNENVPQQTAFKEVVGPADGSKVEGESSKGMSKQTIAPHKNNWFPLRRNRVPFSNYSKSKEPDIEGQKSRFDSGTDTGKGKGKDMARISDKEETEIEKGDGAIV</sequence>
<evidence type="ECO:0000313" key="3">
    <source>
        <dbReference type="EMBL" id="KIN07217.1"/>
    </source>
</evidence>
<dbReference type="Proteomes" id="UP000054321">
    <property type="component" value="Unassembled WGS sequence"/>
</dbReference>
<feature type="region of interest" description="Disordered" evidence="1">
    <location>
        <begin position="708"/>
        <end position="783"/>
    </location>
</feature>
<keyword evidence="2" id="KW-1133">Transmembrane helix</keyword>
<reference evidence="4" key="2">
    <citation type="submission" date="2015-01" db="EMBL/GenBank/DDBJ databases">
        <title>Evolutionary Origins and Diversification of the Mycorrhizal Mutualists.</title>
        <authorList>
            <consortium name="DOE Joint Genome Institute"/>
            <consortium name="Mycorrhizal Genomics Consortium"/>
            <person name="Kohler A."/>
            <person name="Kuo A."/>
            <person name="Nagy L.G."/>
            <person name="Floudas D."/>
            <person name="Copeland A."/>
            <person name="Barry K.W."/>
            <person name="Cichocki N."/>
            <person name="Veneault-Fourrey C."/>
            <person name="LaButti K."/>
            <person name="Lindquist E.A."/>
            <person name="Lipzen A."/>
            <person name="Lundell T."/>
            <person name="Morin E."/>
            <person name="Murat C."/>
            <person name="Riley R."/>
            <person name="Ohm R."/>
            <person name="Sun H."/>
            <person name="Tunlid A."/>
            <person name="Henrissat B."/>
            <person name="Grigoriev I.V."/>
            <person name="Hibbett D.S."/>
            <person name="Martin F."/>
        </authorList>
    </citation>
    <scope>NUCLEOTIDE SEQUENCE [LARGE SCALE GENOMIC DNA]</scope>
    <source>
        <strain evidence="4">Zn</strain>
    </source>
</reference>
<dbReference type="AlphaFoldDB" id="A0A0C3HYB5"/>